<organism evidence="2 3">
    <name type="scientific">Aspergillus pseudodeflectus</name>
    <dbReference type="NCBI Taxonomy" id="176178"/>
    <lineage>
        <taxon>Eukaryota</taxon>
        <taxon>Fungi</taxon>
        <taxon>Dikarya</taxon>
        <taxon>Ascomycota</taxon>
        <taxon>Pezizomycotina</taxon>
        <taxon>Eurotiomycetes</taxon>
        <taxon>Eurotiomycetidae</taxon>
        <taxon>Eurotiales</taxon>
        <taxon>Aspergillaceae</taxon>
        <taxon>Aspergillus</taxon>
        <taxon>Aspergillus subgen. Nidulantes</taxon>
    </lineage>
</organism>
<proteinExistence type="predicted"/>
<sequence>MDAAALLCNICPKRPKFSDVSHLLTHVASKAHLSHYFKLQVRSHQEPQAEVLLDDYNEWYKANNLAKLLSDRMSSKDSRRKKSLGKNPVPDRVPHQEGDEGQDVTPLQAYNPRNSLPAYIDPRLSDPFVNSDIATGRGRVPMLSPHDQVTNAIPSQWKQDDGDDSGNEEPSTPHATPCWSRTFRTQEDRRTQSTSGPFIYDPFVDDNDSFECSNPGEMDKDRADEIARLKGVLWPGMDIFDSATEQMKRKRNQKKDESILKKMEKTSMGVEPTELVFSPTGILRKQRVISGNVEESSPLKGETPIPKKRATRPKRVLVQMDPNAQRAGEGKRGKKSIKRDADSLGGNAHQHDMFPRPATVPGFGRHGGQFPVSDDMEEIALALRDHDFKPHNKFAVFRDIPALREPKLEGQHTYFHGDSVASQPVFLRRDIAIHDNPNSPRSASHASTLLERASHPTAEKENVEPLLNVYGRLDPLVGWHSPAMNRADRGLSPQYLFGEAQYVGYSPLKCHGSPTGYSFNPLAGSLAKMAAEENPIYAGEPGHAMKAPSAARVGSPDATISEVEDDDFDHLYLDGNSC</sequence>
<evidence type="ECO:0000313" key="3">
    <source>
        <dbReference type="Proteomes" id="UP001610444"/>
    </source>
</evidence>
<feature type="region of interest" description="Disordered" evidence="1">
    <location>
        <begin position="71"/>
        <end position="118"/>
    </location>
</feature>
<gene>
    <name evidence="2" type="ORF">BJX68DRAFT_262284</name>
</gene>
<feature type="compositionally biased region" description="Basic and acidic residues" evidence="1">
    <location>
        <begin position="452"/>
        <end position="461"/>
    </location>
</feature>
<dbReference type="GeneID" id="98159560"/>
<feature type="compositionally biased region" description="Polar residues" evidence="1">
    <location>
        <begin position="436"/>
        <end position="447"/>
    </location>
</feature>
<protein>
    <submittedName>
        <fullName evidence="2">Uncharacterized protein</fullName>
    </submittedName>
</protein>
<dbReference type="RefSeq" id="XP_070903708.1">
    <property type="nucleotide sequence ID" value="XM_071044396.1"/>
</dbReference>
<reference evidence="2 3" key="1">
    <citation type="submission" date="2024-07" db="EMBL/GenBank/DDBJ databases">
        <title>Section-level genome sequencing and comparative genomics of Aspergillus sections Usti and Cavernicolus.</title>
        <authorList>
            <consortium name="Lawrence Berkeley National Laboratory"/>
            <person name="Nybo J.L."/>
            <person name="Vesth T.C."/>
            <person name="Theobald S."/>
            <person name="Frisvad J.C."/>
            <person name="Larsen T.O."/>
            <person name="Kjaerboelling I."/>
            <person name="Rothschild-Mancinelli K."/>
            <person name="Lyhne E.K."/>
            <person name="Kogle M.E."/>
            <person name="Barry K."/>
            <person name="Clum A."/>
            <person name="Na H."/>
            <person name="Ledsgaard L."/>
            <person name="Lin J."/>
            <person name="Lipzen A."/>
            <person name="Kuo A."/>
            <person name="Riley R."/>
            <person name="Mondo S."/>
            <person name="LaButti K."/>
            <person name="Haridas S."/>
            <person name="Pangalinan J."/>
            <person name="Salamov A.A."/>
            <person name="Simmons B.A."/>
            <person name="Magnuson J.K."/>
            <person name="Chen J."/>
            <person name="Drula E."/>
            <person name="Henrissat B."/>
            <person name="Wiebenga A."/>
            <person name="Lubbers R.J."/>
            <person name="Gomes A.C."/>
            <person name="Macurrencykelacurrency M.R."/>
            <person name="Stajich J."/>
            <person name="Grigoriev I.V."/>
            <person name="Mortensen U.H."/>
            <person name="De vries R.P."/>
            <person name="Baker S.E."/>
            <person name="Andersen M.R."/>
        </authorList>
    </citation>
    <scope>NUCLEOTIDE SEQUENCE [LARGE SCALE GENOMIC DNA]</scope>
    <source>
        <strain evidence="2 3">CBS 756.74</strain>
    </source>
</reference>
<feature type="region of interest" description="Disordered" evidence="1">
    <location>
        <begin position="323"/>
        <end position="356"/>
    </location>
</feature>
<keyword evidence="3" id="KW-1185">Reference proteome</keyword>
<comment type="caution">
    <text evidence="2">The sequence shown here is derived from an EMBL/GenBank/DDBJ whole genome shotgun (WGS) entry which is preliminary data.</text>
</comment>
<name>A0ABR4L2I4_9EURO</name>
<dbReference type="Proteomes" id="UP001610444">
    <property type="component" value="Unassembled WGS sequence"/>
</dbReference>
<feature type="region of interest" description="Disordered" evidence="1">
    <location>
        <begin position="434"/>
        <end position="461"/>
    </location>
</feature>
<feature type="region of interest" description="Disordered" evidence="1">
    <location>
        <begin position="154"/>
        <end position="219"/>
    </location>
</feature>
<accession>A0ABR4L2I4</accession>
<evidence type="ECO:0000313" key="2">
    <source>
        <dbReference type="EMBL" id="KAL2858744.1"/>
    </source>
</evidence>
<dbReference type="EMBL" id="JBFXLR010000004">
    <property type="protein sequence ID" value="KAL2858744.1"/>
    <property type="molecule type" value="Genomic_DNA"/>
</dbReference>
<evidence type="ECO:0000256" key="1">
    <source>
        <dbReference type="SAM" id="MobiDB-lite"/>
    </source>
</evidence>